<protein>
    <submittedName>
        <fullName evidence="1">Uncharacterized protein</fullName>
    </submittedName>
</protein>
<comment type="caution">
    <text evidence="1">The sequence shown here is derived from an EMBL/GenBank/DDBJ whole genome shotgun (WGS) entry which is preliminary data.</text>
</comment>
<name>A0ACC2IFG5_9PLEO</name>
<dbReference type="Proteomes" id="UP001153331">
    <property type="component" value="Unassembled WGS sequence"/>
</dbReference>
<gene>
    <name evidence="1" type="ORF">OPT61_g4066</name>
</gene>
<dbReference type="EMBL" id="JAPHNI010000223">
    <property type="protein sequence ID" value="KAJ8113929.1"/>
    <property type="molecule type" value="Genomic_DNA"/>
</dbReference>
<evidence type="ECO:0000313" key="2">
    <source>
        <dbReference type="Proteomes" id="UP001153331"/>
    </source>
</evidence>
<evidence type="ECO:0000313" key="1">
    <source>
        <dbReference type="EMBL" id="KAJ8113929.1"/>
    </source>
</evidence>
<reference evidence="1" key="1">
    <citation type="submission" date="2022-11" db="EMBL/GenBank/DDBJ databases">
        <title>Genome Sequence of Boeremia exigua.</title>
        <authorList>
            <person name="Buettner E."/>
        </authorList>
    </citation>
    <scope>NUCLEOTIDE SEQUENCE</scope>
    <source>
        <strain evidence="1">CU02</strain>
    </source>
</reference>
<organism evidence="1 2">
    <name type="scientific">Boeremia exigua</name>
    <dbReference type="NCBI Taxonomy" id="749465"/>
    <lineage>
        <taxon>Eukaryota</taxon>
        <taxon>Fungi</taxon>
        <taxon>Dikarya</taxon>
        <taxon>Ascomycota</taxon>
        <taxon>Pezizomycotina</taxon>
        <taxon>Dothideomycetes</taxon>
        <taxon>Pleosporomycetidae</taxon>
        <taxon>Pleosporales</taxon>
        <taxon>Pleosporineae</taxon>
        <taxon>Didymellaceae</taxon>
        <taxon>Boeremia</taxon>
    </lineage>
</organism>
<keyword evidence="2" id="KW-1185">Reference proteome</keyword>
<accession>A0ACC2IFG5</accession>
<sequence>MVAASIWTFLLASTASVCAQNGAFELPCGNNVKRTNVVARDWHVERRNSYHSRRADNMTSLLPIDVYMHVISSDGTEEGGNMNDALLGTQMDILNERFQPVGFKFNLLETNRVINEEWYYNLKVASRYETSVSLALRKGDIATLNIYVMGATNTTTHAWASYPASQAVWDGVFINNTVMFGGSDSVYTSGITLIHEVGHWFGLEHTFANGCDRDYDFVADTPREDQPWVLGVCDETQDSCPDHPGLDSVHNYMAYTSDECRTEFTPGQIRRMREQMTKFRGVAYPGIIVEDIPEDSYDTPR</sequence>
<proteinExistence type="predicted"/>